<dbReference type="PANTHER" id="PTHR14097">
    <property type="entry name" value="OXIDOREDUCTASE HTATIP2"/>
    <property type="match status" value="1"/>
</dbReference>
<keyword evidence="2" id="KW-0472">Membrane</keyword>
<evidence type="ECO:0000259" key="3">
    <source>
        <dbReference type="Pfam" id="PF01370"/>
    </source>
</evidence>
<dbReference type="GO" id="GO:0016020">
    <property type="term" value="C:membrane"/>
    <property type="evidence" value="ECO:0007669"/>
    <property type="project" value="UniProtKB-SubCell"/>
</dbReference>
<evidence type="ECO:0000256" key="2">
    <source>
        <dbReference type="ARBA" id="ARBA00023136"/>
    </source>
</evidence>
<name>A0A4U3L780_9BACT</name>
<reference evidence="4 5" key="1">
    <citation type="submission" date="2019-05" db="EMBL/GenBank/DDBJ databases">
        <title>Panacibacter sp. strain 17mud1-8 Genome sequencing and assembly.</title>
        <authorList>
            <person name="Chhetri G."/>
        </authorList>
    </citation>
    <scope>NUCLEOTIDE SEQUENCE [LARGE SCALE GENOMIC DNA]</scope>
    <source>
        <strain evidence="4 5">17mud1-8</strain>
    </source>
</reference>
<dbReference type="InterPro" id="IPR036291">
    <property type="entry name" value="NAD(P)-bd_dom_sf"/>
</dbReference>
<organism evidence="4 5">
    <name type="scientific">Ilyomonas limi</name>
    <dbReference type="NCBI Taxonomy" id="2575867"/>
    <lineage>
        <taxon>Bacteria</taxon>
        <taxon>Pseudomonadati</taxon>
        <taxon>Bacteroidota</taxon>
        <taxon>Chitinophagia</taxon>
        <taxon>Chitinophagales</taxon>
        <taxon>Chitinophagaceae</taxon>
        <taxon>Ilyomonas</taxon>
    </lineage>
</organism>
<dbReference type="EMBL" id="SZQL01000002">
    <property type="protein sequence ID" value="TKK70910.1"/>
    <property type="molecule type" value="Genomic_DNA"/>
</dbReference>
<dbReference type="Gene3D" id="3.40.50.720">
    <property type="entry name" value="NAD(P)-binding Rossmann-like Domain"/>
    <property type="match status" value="1"/>
</dbReference>
<comment type="caution">
    <text evidence="4">The sequence shown here is derived from an EMBL/GenBank/DDBJ whole genome shotgun (WGS) entry which is preliminary data.</text>
</comment>
<comment type="subcellular location">
    <subcellularLocation>
        <location evidence="1">Membrane</location>
    </subcellularLocation>
</comment>
<evidence type="ECO:0000256" key="1">
    <source>
        <dbReference type="ARBA" id="ARBA00004370"/>
    </source>
</evidence>
<dbReference type="PANTHER" id="PTHR14097:SF7">
    <property type="entry name" value="OXIDOREDUCTASE HTATIP2"/>
    <property type="match status" value="1"/>
</dbReference>
<dbReference type="RefSeq" id="WP_137260509.1">
    <property type="nucleotide sequence ID" value="NZ_SZQL01000002.1"/>
</dbReference>
<protein>
    <submittedName>
        <fullName evidence="4">NAD-dependent epimerase/dehydratase family protein</fullName>
    </submittedName>
</protein>
<dbReference type="SUPFAM" id="SSF51735">
    <property type="entry name" value="NAD(P)-binding Rossmann-fold domains"/>
    <property type="match status" value="1"/>
</dbReference>
<dbReference type="Pfam" id="PF01370">
    <property type="entry name" value="Epimerase"/>
    <property type="match status" value="1"/>
</dbReference>
<dbReference type="Proteomes" id="UP000305848">
    <property type="component" value="Unassembled WGS sequence"/>
</dbReference>
<evidence type="ECO:0000313" key="5">
    <source>
        <dbReference type="Proteomes" id="UP000305848"/>
    </source>
</evidence>
<gene>
    <name evidence="4" type="ORF">FC093_04235</name>
</gene>
<dbReference type="AlphaFoldDB" id="A0A4U3L780"/>
<accession>A0A4U3L780</accession>
<dbReference type="InterPro" id="IPR001509">
    <property type="entry name" value="Epimerase_deHydtase"/>
</dbReference>
<keyword evidence="5" id="KW-1185">Reference proteome</keyword>
<evidence type="ECO:0000313" key="4">
    <source>
        <dbReference type="EMBL" id="TKK70910.1"/>
    </source>
</evidence>
<sequence>MLQQQVAVVLGATGMIGNLLTQRLLKDPGFSKVRVLVRRPFSYEHPRLEVQLTDFDSTNDIQSKLGTGDCIFSCIGTTQKAVQNDEALYWKIDHDIPVHVATLGKAAGFHTFLLVSSVGANANTTNFYLQLKGIVEKDILAENYRSTHIFRPSLLLGEREERRFGEGIFQTIVKPLAPVMLGSLQKYKPIYAEDIAKAMIAAANRREPGKHIYEYKAIMQLALSSLNATQTSKTA</sequence>
<dbReference type="OrthoDB" id="9798632at2"/>
<proteinExistence type="predicted"/>
<feature type="domain" description="NAD-dependent epimerase/dehydratase" evidence="3">
    <location>
        <begin position="8"/>
        <end position="212"/>
    </location>
</feature>